<accession>A0A5S4FR96</accession>
<dbReference type="OrthoDB" id="5192297at2"/>
<proteinExistence type="predicted"/>
<organism evidence="1 2">
    <name type="scientific">Nonomuraea turkmeniaca</name>
    <dbReference type="NCBI Taxonomy" id="103838"/>
    <lineage>
        <taxon>Bacteria</taxon>
        <taxon>Bacillati</taxon>
        <taxon>Actinomycetota</taxon>
        <taxon>Actinomycetes</taxon>
        <taxon>Streptosporangiales</taxon>
        <taxon>Streptosporangiaceae</taxon>
        <taxon>Nonomuraea</taxon>
    </lineage>
</organism>
<dbReference type="EMBL" id="VCKY01000021">
    <property type="protein sequence ID" value="TMR23245.1"/>
    <property type="molecule type" value="Genomic_DNA"/>
</dbReference>
<name>A0A5S4FR96_9ACTN</name>
<protein>
    <submittedName>
        <fullName evidence="1">Uncharacterized protein</fullName>
    </submittedName>
</protein>
<comment type="caution">
    <text evidence="1">The sequence shown here is derived from an EMBL/GenBank/DDBJ whole genome shotgun (WGS) entry which is preliminary data.</text>
</comment>
<gene>
    <name evidence="1" type="ORF">ETD86_09065</name>
</gene>
<reference evidence="1 2" key="1">
    <citation type="submission" date="2019-05" db="EMBL/GenBank/DDBJ databases">
        <title>Draft genome sequence of Nonomuraea turkmeniaca DSM 43926.</title>
        <authorList>
            <person name="Saricaoglu S."/>
            <person name="Isik K."/>
        </authorList>
    </citation>
    <scope>NUCLEOTIDE SEQUENCE [LARGE SCALE GENOMIC DNA]</scope>
    <source>
        <strain evidence="1 2">DSM 43926</strain>
    </source>
</reference>
<evidence type="ECO:0000313" key="1">
    <source>
        <dbReference type="EMBL" id="TMR23245.1"/>
    </source>
</evidence>
<dbReference type="AlphaFoldDB" id="A0A5S4FR96"/>
<dbReference type="RefSeq" id="WP_138665654.1">
    <property type="nucleotide sequence ID" value="NZ_VCKY01000021.1"/>
</dbReference>
<dbReference type="Proteomes" id="UP000309128">
    <property type="component" value="Unassembled WGS sequence"/>
</dbReference>
<evidence type="ECO:0000313" key="2">
    <source>
        <dbReference type="Proteomes" id="UP000309128"/>
    </source>
</evidence>
<sequence>MGLLVFVIKTAETEEIVTYGYGGGPDDLVGVVSIHKATGTPVDEDALPGQARIALRAIFRGKSKTDDWPHHYTYAA</sequence>
<keyword evidence="2" id="KW-1185">Reference proteome</keyword>